<evidence type="ECO:0000313" key="3">
    <source>
        <dbReference type="EMBL" id="MBB5252945.1"/>
    </source>
</evidence>
<evidence type="ECO:0000313" key="4">
    <source>
        <dbReference type="EMBL" id="QGR16125.1"/>
    </source>
</evidence>
<dbReference type="EMBL" id="CP045484">
    <property type="protein sequence ID" value="QGR16125.1"/>
    <property type="molecule type" value="Genomic_DNA"/>
</dbReference>
<evidence type="ECO:0000313" key="5">
    <source>
        <dbReference type="Proteomes" id="UP000427373"/>
    </source>
</evidence>
<dbReference type="KEGG" id="soh:D1869_02165"/>
<reference evidence="3 6" key="2">
    <citation type="submission" date="2020-08" db="EMBL/GenBank/DDBJ databases">
        <title>Genomic Encyclopedia of Type Strains, Phase IV (KMG-IV): sequencing the most valuable type-strain genomes for metagenomic binning, comparative biology and taxonomic classification.</title>
        <authorList>
            <person name="Goeker M."/>
        </authorList>
    </citation>
    <scope>NUCLEOTIDE SEQUENCE [LARGE SCALE GENOMIC DNA]</scope>
    <source>
        <strain evidence="3 6">DSM 12421</strain>
    </source>
</reference>
<dbReference type="SMART" id="SM00981">
    <property type="entry name" value="THUMP"/>
    <property type="match status" value="1"/>
</dbReference>
<dbReference type="SUPFAM" id="SSF143437">
    <property type="entry name" value="THUMP domain-like"/>
    <property type="match status" value="1"/>
</dbReference>
<dbReference type="RefSeq" id="WP_156013711.1">
    <property type="nucleotide sequence ID" value="NZ_AP031374.1"/>
</dbReference>
<dbReference type="EMBL" id="JACHFY010000002">
    <property type="protein sequence ID" value="MBB5252945.1"/>
    <property type="molecule type" value="Genomic_DNA"/>
</dbReference>
<reference evidence="4 5" key="1">
    <citation type="submission" date="2019-10" db="EMBL/GenBank/DDBJ databases">
        <title>Genome Sequences from Six Type Strain Members of the Archaeal Family Sulfolobaceae: Acidianus ambivalens, Acidianus infernus, Metallosphaera prunae, Stygiolobus azoricus, Sulfolobus metallicus, and Sulfurisphaera ohwakuensis.</title>
        <authorList>
            <person name="Counts J.A."/>
            <person name="Kelly R.M."/>
        </authorList>
    </citation>
    <scope>NUCLEOTIDE SEQUENCE [LARGE SCALE GENOMIC DNA]</scope>
    <source>
        <strain evidence="4 5">TA-1</strain>
    </source>
</reference>
<dbReference type="OrthoDB" id="34466at2157"/>
<name>A0A650CEN6_SULOH</name>
<keyword evidence="4" id="KW-0489">Methyltransferase</keyword>
<proteinExistence type="predicted"/>
<evidence type="ECO:0000256" key="1">
    <source>
        <dbReference type="PROSITE-ProRule" id="PRU00529"/>
    </source>
</evidence>
<organism evidence="4 5">
    <name type="scientific">Sulfurisphaera ohwakuensis</name>
    <dbReference type="NCBI Taxonomy" id="69656"/>
    <lineage>
        <taxon>Archaea</taxon>
        <taxon>Thermoproteota</taxon>
        <taxon>Thermoprotei</taxon>
        <taxon>Sulfolobales</taxon>
        <taxon>Sulfolobaceae</taxon>
        <taxon>Sulfurisphaera</taxon>
    </lineage>
</organism>
<dbReference type="Proteomes" id="UP000427373">
    <property type="component" value="Chromosome"/>
</dbReference>
<gene>
    <name evidence="4" type="ORF">D1869_02165</name>
    <name evidence="3" type="ORF">HNQ62_000678</name>
</gene>
<sequence>MEEPKLILTVKNNKNNKCIIEILNRLYLKDLNSKAEEIIKNVILVYTSLTPIMAYGLLISAPPSCLAKIYPVDLVIHSVKEQEIIDKITKFLKKNIQFKTFYVDCYDRGIKINCREVEIGIGIGLRGFASVDYKNPEKVIVVNVIKDSTYMSVIKKGQEKVSVISLR</sequence>
<dbReference type="Proteomes" id="UP000582213">
    <property type="component" value="Unassembled WGS sequence"/>
</dbReference>
<keyword evidence="5" id="KW-1185">Reference proteome</keyword>
<evidence type="ECO:0000259" key="2">
    <source>
        <dbReference type="PROSITE" id="PS51165"/>
    </source>
</evidence>
<feature type="domain" description="THUMP" evidence="2">
    <location>
        <begin position="60"/>
        <end position="155"/>
    </location>
</feature>
<dbReference type="GO" id="GO:0003723">
    <property type="term" value="F:RNA binding"/>
    <property type="evidence" value="ECO:0007669"/>
    <property type="project" value="UniProtKB-UniRule"/>
</dbReference>
<accession>A0A650CEN6</accession>
<keyword evidence="1" id="KW-0694">RNA-binding</keyword>
<dbReference type="CDD" id="cd11717">
    <property type="entry name" value="THUMP_THUMPD1_like"/>
    <property type="match status" value="1"/>
</dbReference>
<dbReference type="GO" id="GO:0006400">
    <property type="term" value="P:tRNA modification"/>
    <property type="evidence" value="ECO:0007669"/>
    <property type="project" value="InterPro"/>
</dbReference>
<dbReference type="InterPro" id="IPR040183">
    <property type="entry name" value="THUMPD1-like"/>
</dbReference>
<evidence type="ECO:0000313" key="6">
    <source>
        <dbReference type="Proteomes" id="UP000582213"/>
    </source>
</evidence>
<dbReference type="GeneID" id="95643416"/>
<dbReference type="AlphaFoldDB" id="A0A650CEN6"/>
<dbReference type="GO" id="GO:0008168">
    <property type="term" value="F:methyltransferase activity"/>
    <property type="evidence" value="ECO:0007669"/>
    <property type="project" value="UniProtKB-KW"/>
</dbReference>
<dbReference type="PROSITE" id="PS51165">
    <property type="entry name" value="THUMP"/>
    <property type="match status" value="1"/>
</dbReference>
<dbReference type="GO" id="GO:0032259">
    <property type="term" value="P:methylation"/>
    <property type="evidence" value="ECO:0007669"/>
    <property type="project" value="UniProtKB-KW"/>
</dbReference>
<keyword evidence="4" id="KW-0808">Transferase</keyword>
<dbReference type="InterPro" id="IPR004114">
    <property type="entry name" value="THUMP_dom"/>
</dbReference>
<protein>
    <submittedName>
        <fullName evidence="4">RNA methyltransferase</fullName>
    </submittedName>
    <submittedName>
        <fullName evidence="3">tRNA acetyltransferase TAN1</fullName>
    </submittedName>
</protein>
<dbReference type="Gene3D" id="3.30.2300.10">
    <property type="entry name" value="THUMP superfamily"/>
    <property type="match status" value="1"/>
</dbReference>
<dbReference type="Pfam" id="PF02926">
    <property type="entry name" value="THUMP"/>
    <property type="match status" value="1"/>
</dbReference>